<comment type="caution">
    <text evidence="2">The sequence shown here is derived from an EMBL/GenBank/DDBJ whole genome shotgun (WGS) entry which is preliminary data.</text>
</comment>
<dbReference type="OrthoDB" id="4849884at2759"/>
<gene>
    <name evidence="2" type="ORF">EDB81DRAFT_48180</name>
</gene>
<proteinExistence type="predicted"/>
<protein>
    <submittedName>
        <fullName evidence="2">Uncharacterized protein</fullName>
    </submittedName>
</protein>
<evidence type="ECO:0000313" key="3">
    <source>
        <dbReference type="Proteomes" id="UP000738349"/>
    </source>
</evidence>
<dbReference type="AlphaFoldDB" id="A0A9P9FUW6"/>
<reference evidence="2" key="1">
    <citation type="journal article" date="2021" name="Nat. Commun.">
        <title>Genetic determinants of endophytism in the Arabidopsis root mycobiome.</title>
        <authorList>
            <person name="Mesny F."/>
            <person name="Miyauchi S."/>
            <person name="Thiergart T."/>
            <person name="Pickel B."/>
            <person name="Atanasova L."/>
            <person name="Karlsson M."/>
            <person name="Huettel B."/>
            <person name="Barry K.W."/>
            <person name="Haridas S."/>
            <person name="Chen C."/>
            <person name="Bauer D."/>
            <person name="Andreopoulos W."/>
            <person name="Pangilinan J."/>
            <person name="LaButti K."/>
            <person name="Riley R."/>
            <person name="Lipzen A."/>
            <person name="Clum A."/>
            <person name="Drula E."/>
            <person name="Henrissat B."/>
            <person name="Kohler A."/>
            <person name="Grigoriev I.V."/>
            <person name="Martin F.M."/>
            <person name="Hacquard S."/>
        </authorList>
    </citation>
    <scope>NUCLEOTIDE SEQUENCE</scope>
    <source>
        <strain evidence="2">MPI-CAGE-AT-0147</strain>
    </source>
</reference>
<feature type="region of interest" description="Disordered" evidence="1">
    <location>
        <begin position="17"/>
        <end position="39"/>
    </location>
</feature>
<name>A0A9P9FUW6_9HYPO</name>
<evidence type="ECO:0000256" key="1">
    <source>
        <dbReference type="SAM" id="MobiDB-lite"/>
    </source>
</evidence>
<dbReference type="Proteomes" id="UP000738349">
    <property type="component" value="Unassembled WGS sequence"/>
</dbReference>
<dbReference type="EMBL" id="JAGMUV010000001">
    <property type="protein sequence ID" value="KAH7176689.1"/>
    <property type="molecule type" value="Genomic_DNA"/>
</dbReference>
<accession>A0A9P9FUW6</accession>
<keyword evidence="3" id="KW-1185">Reference proteome</keyword>
<sequence length="183" mass="20910">MQSLFRLIDHFKVETIEPSPEPSPGLRRPQRNITQPRRYDDCEVEWSQRTVTSTQQALEPTEETKFLRQSCRFALHRLEHYMLLLDQTPVYWAAAVLHLGLMMPSSSKVGIVARPYHSVPNQAAEVSQRGWANFRTFCPAISMMIPYTMMGPASGNGRRGFLDLPSRLKARFPSGYNTTAFCC</sequence>
<evidence type="ECO:0000313" key="2">
    <source>
        <dbReference type="EMBL" id="KAH7176689.1"/>
    </source>
</evidence>
<organism evidence="2 3">
    <name type="scientific">Dactylonectria macrodidyma</name>
    <dbReference type="NCBI Taxonomy" id="307937"/>
    <lineage>
        <taxon>Eukaryota</taxon>
        <taxon>Fungi</taxon>
        <taxon>Dikarya</taxon>
        <taxon>Ascomycota</taxon>
        <taxon>Pezizomycotina</taxon>
        <taxon>Sordariomycetes</taxon>
        <taxon>Hypocreomycetidae</taxon>
        <taxon>Hypocreales</taxon>
        <taxon>Nectriaceae</taxon>
        <taxon>Dactylonectria</taxon>
    </lineage>
</organism>